<keyword evidence="1" id="KW-1185">Reference proteome</keyword>
<evidence type="ECO:0000313" key="1">
    <source>
        <dbReference type="Proteomes" id="UP000095287"/>
    </source>
</evidence>
<protein>
    <submittedName>
        <fullName evidence="2">Ovule protein</fullName>
    </submittedName>
</protein>
<proteinExistence type="predicted"/>
<name>A0A1I7YHU1_9BILA</name>
<sequence length="94" mass="10398">MVLHKAGWCIKIFAELFVASPIELKMSRSGCMQTMVLKPKRYGILNDLLLPSFLPGPNDQLNSFHSPITSSSCIMKVDAPPKTAPLPPIFLRSD</sequence>
<dbReference type="AlphaFoldDB" id="A0A1I7YHU1"/>
<accession>A0A1I7YHU1</accession>
<dbReference type="Proteomes" id="UP000095287">
    <property type="component" value="Unplaced"/>
</dbReference>
<dbReference type="WBParaSite" id="L893_g16569.t1">
    <property type="protein sequence ID" value="L893_g16569.t1"/>
    <property type="gene ID" value="L893_g16569"/>
</dbReference>
<reference evidence="2" key="1">
    <citation type="submission" date="2016-11" db="UniProtKB">
        <authorList>
            <consortium name="WormBaseParasite"/>
        </authorList>
    </citation>
    <scope>IDENTIFICATION</scope>
</reference>
<organism evidence="1 2">
    <name type="scientific">Steinernema glaseri</name>
    <dbReference type="NCBI Taxonomy" id="37863"/>
    <lineage>
        <taxon>Eukaryota</taxon>
        <taxon>Metazoa</taxon>
        <taxon>Ecdysozoa</taxon>
        <taxon>Nematoda</taxon>
        <taxon>Chromadorea</taxon>
        <taxon>Rhabditida</taxon>
        <taxon>Tylenchina</taxon>
        <taxon>Panagrolaimomorpha</taxon>
        <taxon>Strongyloidoidea</taxon>
        <taxon>Steinernematidae</taxon>
        <taxon>Steinernema</taxon>
    </lineage>
</organism>
<evidence type="ECO:0000313" key="2">
    <source>
        <dbReference type="WBParaSite" id="L893_g16569.t1"/>
    </source>
</evidence>